<dbReference type="InterPro" id="IPR019238">
    <property type="entry name" value="AbiEi_2"/>
</dbReference>
<evidence type="ECO:0000313" key="2">
    <source>
        <dbReference type="Proteomes" id="UP000291485"/>
    </source>
</evidence>
<dbReference type="EMBL" id="SJSN01000029">
    <property type="protein sequence ID" value="TCC99099.1"/>
    <property type="molecule type" value="Genomic_DNA"/>
</dbReference>
<dbReference type="Pfam" id="PF09952">
    <property type="entry name" value="AbiEi_2"/>
    <property type="match status" value="1"/>
</dbReference>
<gene>
    <name evidence="1" type="ORF">EZ449_21470</name>
</gene>
<sequence>MFTICKHYNIINMKASEIWKKAMDTLPREIAYKFSKPRFFISMDEERGLINFSFNDKGIEYKLYTPGIMSHADAFFYSDVAKFYSMQDRRVFLMTPHIYPKIAEKLITDGINYLDASGNMYINYDDIYILKTGKKTEQEKVQKSRLFSESGVKLLFGILQSPGFLELNFRRMGAAVGISASSVSILLTEMEGAGYLYEGNKKKRVIGKRPELIQRWVKAYNEVLKPKLFLGSFSSKKVPLKTEFKNVKPLSFGAEWSGEPAANLYTNYLSPEKFSLFVREDSKQWRNTLSLLPEKNGILSVYRYFWDTGHEVFYNQEQIEDAVPPLIVYAELTGTGDSRNLETAKMIFDEYL</sequence>
<evidence type="ECO:0000313" key="1">
    <source>
        <dbReference type="EMBL" id="TCC99099.1"/>
    </source>
</evidence>
<accession>A0A4R0NF41</accession>
<keyword evidence="2" id="KW-1185">Reference proteome</keyword>
<comment type="caution">
    <text evidence="1">The sequence shown here is derived from an EMBL/GenBank/DDBJ whole genome shotgun (WGS) entry which is preliminary data.</text>
</comment>
<protein>
    <submittedName>
        <fullName evidence="1">Uncharacterized protein</fullName>
    </submittedName>
</protein>
<organism evidence="1 2">
    <name type="scientific">Pedobacter frigidisoli</name>
    <dbReference type="NCBI Taxonomy" id="2530455"/>
    <lineage>
        <taxon>Bacteria</taxon>
        <taxon>Pseudomonadati</taxon>
        <taxon>Bacteroidota</taxon>
        <taxon>Sphingobacteriia</taxon>
        <taxon>Sphingobacteriales</taxon>
        <taxon>Sphingobacteriaceae</taxon>
        <taxon>Pedobacter</taxon>
    </lineage>
</organism>
<dbReference type="AlphaFoldDB" id="A0A4R0NF41"/>
<reference evidence="1 2" key="1">
    <citation type="submission" date="2019-02" db="EMBL/GenBank/DDBJ databases">
        <title>Pedobacter sp. RP-3-11 sp. nov., isolated from Arctic soil.</title>
        <authorList>
            <person name="Dahal R.H."/>
        </authorList>
    </citation>
    <scope>NUCLEOTIDE SEQUENCE [LARGE SCALE GENOMIC DNA]</scope>
    <source>
        <strain evidence="1 2">RP-3-11</strain>
    </source>
</reference>
<name>A0A4R0NF41_9SPHI</name>
<dbReference type="OrthoDB" id="593981at2"/>
<proteinExistence type="predicted"/>
<dbReference type="Proteomes" id="UP000291485">
    <property type="component" value="Unassembled WGS sequence"/>
</dbReference>